<feature type="region of interest" description="Disordered" evidence="1">
    <location>
        <begin position="1"/>
        <end position="26"/>
    </location>
</feature>
<gene>
    <name evidence="3" type="ORF">A2786_06080</name>
</gene>
<evidence type="ECO:0000256" key="1">
    <source>
        <dbReference type="SAM" id="MobiDB-lite"/>
    </source>
</evidence>
<sequence>MDQETEKNDPSFWEKPKGKTSTNQGYKIDNRRIESLKQGFLFGISASDLFILLAALLAVIVLQVGPKAFEALETSSQITENGNEEGAGFAAPTLPPGAPQDQATESGTGKVTSEKVVCKTPRPEVCTQECLTGPPYICGSGGRAHCSPCQACADPNVAWYVLQSTPCGEAVNPSL</sequence>
<feature type="compositionally biased region" description="Polar residues" evidence="1">
    <location>
        <begin position="101"/>
        <end position="111"/>
    </location>
</feature>
<reference evidence="3 4" key="1">
    <citation type="journal article" date="2016" name="Nat. Commun.">
        <title>Thousands of microbial genomes shed light on interconnected biogeochemical processes in an aquifer system.</title>
        <authorList>
            <person name="Anantharaman K."/>
            <person name="Brown C.T."/>
            <person name="Hug L.A."/>
            <person name="Sharon I."/>
            <person name="Castelle C.J."/>
            <person name="Probst A.J."/>
            <person name="Thomas B.C."/>
            <person name="Singh A."/>
            <person name="Wilkins M.J."/>
            <person name="Karaoz U."/>
            <person name="Brodie E.L."/>
            <person name="Williams K.H."/>
            <person name="Hubbard S.S."/>
            <person name="Banfield J.F."/>
        </authorList>
    </citation>
    <scope>NUCLEOTIDE SEQUENCE [LARGE SCALE GENOMIC DNA]</scope>
</reference>
<evidence type="ECO:0000313" key="3">
    <source>
        <dbReference type="EMBL" id="OGY19076.1"/>
    </source>
</evidence>
<proteinExistence type="predicted"/>
<feature type="region of interest" description="Disordered" evidence="1">
    <location>
        <begin position="85"/>
        <end position="112"/>
    </location>
</feature>
<dbReference type="Proteomes" id="UP000179233">
    <property type="component" value="Unassembled WGS sequence"/>
</dbReference>
<protein>
    <recommendedName>
        <fullName evidence="5">Kazal-like domain-containing protein</fullName>
    </recommendedName>
</protein>
<evidence type="ECO:0000256" key="2">
    <source>
        <dbReference type="SAM" id="Phobius"/>
    </source>
</evidence>
<keyword evidence="2" id="KW-0812">Transmembrane</keyword>
<keyword evidence="2" id="KW-0472">Membrane</keyword>
<feature type="transmembrane region" description="Helical" evidence="2">
    <location>
        <begin position="40"/>
        <end position="62"/>
    </location>
</feature>
<dbReference type="AlphaFoldDB" id="A0A1G1VUJ4"/>
<comment type="caution">
    <text evidence="3">The sequence shown here is derived from an EMBL/GenBank/DDBJ whole genome shotgun (WGS) entry which is preliminary data.</text>
</comment>
<organism evidence="3 4">
    <name type="scientific">Candidatus Chisholmbacteria bacterium RIFCSPHIGHO2_01_FULL_52_32</name>
    <dbReference type="NCBI Taxonomy" id="1797591"/>
    <lineage>
        <taxon>Bacteria</taxon>
        <taxon>Candidatus Chisholmiibacteriota</taxon>
    </lineage>
</organism>
<evidence type="ECO:0000313" key="4">
    <source>
        <dbReference type="Proteomes" id="UP000179233"/>
    </source>
</evidence>
<accession>A0A1G1VUJ4</accession>
<evidence type="ECO:0008006" key="5">
    <source>
        <dbReference type="Google" id="ProtNLM"/>
    </source>
</evidence>
<dbReference type="EMBL" id="MHCJ01000001">
    <property type="protein sequence ID" value="OGY19076.1"/>
    <property type="molecule type" value="Genomic_DNA"/>
</dbReference>
<name>A0A1G1VUJ4_9BACT</name>
<keyword evidence="2" id="KW-1133">Transmembrane helix</keyword>
<feature type="compositionally biased region" description="Basic and acidic residues" evidence="1">
    <location>
        <begin position="1"/>
        <end position="17"/>
    </location>
</feature>